<evidence type="ECO:0000256" key="1">
    <source>
        <dbReference type="SAM" id="Phobius"/>
    </source>
</evidence>
<dbReference type="Proteomes" id="UP000076078">
    <property type="component" value="Unassembled WGS sequence"/>
</dbReference>
<comment type="caution">
    <text evidence="2">The sequence shown here is derived from an EMBL/GenBank/DDBJ whole genome shotgun (WGS) entry which is preliminary data.</text>
</comment>
<feature type="transmembrane region" description="Helical" evidence="1">
    <location>
        <begin position="136"/>
        <end position="153"/>
    </location>
</feature>
<protein>
    <recommendedName>
        <fullName evidence="4">Transmembrane protein</fullName>
    </recommendedName>
</protein>
<keyword evidence="3" id="KW-1185">Reference proteome</keyword>
<dbReference type="OrthoDB" id="19710at2759"/>
<proteinExistence type="predicted"/>
<evidence type="ECO:0000313" key="3">
    <source>
        <dbReference type="Proteomes" id="UP000076078"/>
    </source>
</evidence>
<feature type="transmembrane region" description="Helical" evidence="1">
    <location>
        <begin position="185"/>
        <end position="205"/>
    </location>
</feature>
<accession>A0A151ZDP3</accession>
<dbReference type="OMA" id="MNINDND"/>
<evidence type="ECO:0000313" key="2">
    <source>
        <dbReference type="EMBL" id="KYQ92078.1"/>
    </source>
</evidence>
<dbReference type="AlphaFoldDB" id="A0A151ZDP3"/>
<gene>
    <name evidence="2" type="ORF">DLAC_06916</name>
</gene>
<feature type="transmembrane region" description="Helical" evidence="1">
    <location>
        <begin position="211"/>
        <end position="234"/>
    </location>
</feature>
<reference evidence="2 3" key="1">
    <citation type="submission" date="2015-12" db="EMBL/GenBank/DDBJ databases">
        <title>Dictyostelia acquired genes for synthesis and detection of signals that induce cell-type specialization by lateral gene transfer from prokaryotes.</title>
        <authorList>
            <person name="Gloeckner G."/>
            <person name="Schaap P."/>
        </authorList>
    </citation>
    <scope>NUCLEOTIDE SEQUENCE [LARGE SCALE GENOMIC DNA]</scope>
    <source>
        <strain evidence="2 3">TK</strain>
    </source>
</reference>
<keyword evidence="1" id="KW-0472">Membrane</keyword>
<evidence type="ECO:0008006" key="4">
    <source>
        <dbReference type="Google" id="ProtNLM"/>
    </source>
</evidence>
<sequence>MNINDNDDDLEFVNQLSSVSKQLNLTNSPTLNSTVNIKKSNNNTPTLTSTTTTTTTTANNNYLQQQNNRIVDDNDNQPIITDEDYAAELQSQFNKEQTNIDTSIGIIDTPEDQDSLYLPEIIASSDYARFVDLKKTATIIKAIALLLMVFSLMSYFSQGWWLIFSGGLVFCPVGYYSAHYLQRRLFLFFIFYLNVDIIFRLAFLFSHVSYLGGFGVLISLLFCGLEGYMVYFCFHFYKRMPRDGRETFREFFLNDHGIFSL</sequence>
<dbReference type="EMBL" id="LODT01000031">
    <property type="protein sequence ID" value="KYQ92078.1"/>
    <property type="molecule type" value="Genomic_DNA"/>
</dbReference>
<keyword evidence="1" id="KW-1133">Transmembrane helix</keyword>
<keyword evidence="1" id="KW-0812">Transmembrane</keyword>
<name>A0A151ZDP3_TIELA</name>
<organism evidence="2 3">
    <name type="scientific">Tieghemostelium lacteum</name>
    <name type="common">Slime mold</name>
    <name type="synonym">Dictyostelium lacteum</name>
    <dbReference type="NCBI Taxonomy" id="361077"/>
    <lineage>
        <taxon>Eukaryota</taxon>
        <taxon>Amoebozoa</taxon>
        <taxon>Evosea</taxon>
        <taxon>Eumycetozoa</taxon>
        <taxon>Dictyostelia</taxon>
        <taxon>Dictyosteliales</taxon>
        <taxon>Raperosteliaceae</taxon>
        <taxon>Tieghemostelium</taxon>
    </lineage>
</organism>
<dbReference type="InParanoid" id="A0A151ZDP3"/>
<feature type="transmembrane region" description="Helical" evidence="1">
    <location>
        <begin position="159"/>
        <end position="178"/>
    </location>
</feature>